<keyword evidence="1" id="KW-0547">Nucleotide-binding</keyword>
<keyword evidence="5" id="KW-0808">Transferase</keyword>
<dbReference type="EMBL" id="CAMXCT030005232">
    <property type="protein sequence ID" value="CAL4799105.1"/>
    <property type="molecule type" value="Genomic_DNA"/>
</dbReference>
<dbReference type="OrthoDB" id="346907at2759"/>
<reference evidence="3" key="1">
    <citation type="submission" date="2022-10" db="EMBL/GenBank/DDBJ databases">
        <authorList>
            <person name="Chen Y."/>
            <person name="Dougan E. K."/>
            <person name="Chan C."/>
            <person name="Rhodes N."/>
            <person name="Thang M."/>
        </authorList>
    </citation>
    <scope>NUCLEOTIDE SEQUENCE</scope>
</reference>
<evidence type="ECO:0000313" key="6">
    <source>
        <dbReference type="Proteomes" id="UP001152797"/>
    </source>
</evidence>
<comment type="caution">
    <text evidence="3">The sequence shown here is derived from an EMBL/GenBank/DDBJ whole genome shotgun (WGS) entry which is preliminary data.</text>
</comment>
<dbReference type="EMBL" id="CAMXCT010005232">
    <property type="protein sequence ID" value="CAI4011793.1"/>
    <property type="molecule type" value="Genomic_DNA"/>
</dbReference>
<dbReference type="PANTHER" id="PTHR24361">
    <property type="entry name" value="MITOGEN-ACTIVATED KINASE KINASE KINASE"/>
    <property type="match status" value="1"/>
</dbReference>
<keyword evidence="5" id="KW-0418">Kinase</keyword>
<feature type="domain" description="Protein kinase" evidence="2">
    <location>
        <begin position="3"/>
        <end position="240"/>
    </location>
</feature>
<dbReference type="EMBL" id="CAMXCT020005232">
    <property type="protein sequence ID" value="CAL1165168.1"/>
    <property type="molecule type" value="Genomic_DNA"/>
</dbReference>
<dbReference type="InterPro" id="IPR000719">
    <property type="entry name" value="Prot_kinase_dom"/>
</dbReference>
<dbReference type="PROSITE" id="PS50011">
    <property type="entry name" value="PROTEIN_KINASE_DOM"/>
    <property type="match status" value="1"/>
</dbReference>
<dbReference type="InterPro" id="IPR053235">
    <property type="entry name" value="Ser_Thr_kinase"/>
</dbReference>
<dbReference type="PROSITE" id="PS00107">
    <property type="entry name" value="PROTEIN_KINASE_ATP"/>
    <property type="match status" value="1"/>
</dbReference>
<dbReference type="Gene3D" id="1.10.510.10">
    <property type="entry name" value="Transferase(Phosphotransferase) domain 1"/>
    <property type="match status" value="2"/>
</dbReference>
<dbReference type="GO" id="GO:0004674">
    <property type="term" value="F:protein serine/threonine kinase activity"/>
    <property type="evidence" value="ECO:0007669"/>
    <property type="project" value="TreeGrafter"/>
</dbReference>
<dbReference type="InterPro" id="IPR017441">
    <property type="entry name" value="Protein_kinase_ATP_BS"/>
</dbReference>
<dbReference type="SUPFAM" id="SSF56112">
    <property type="entry name" value="Protein kinase-like (PK-like)"/>
    <property type="match status" value="1"/>
</dbReference>
<keyword evidence="1" id="KW-0067">ATP-binding</keyword>
<dbReference type="GO" id="GO:0005737">
    <property type="term" value="C:cytoplasm"/>
    <property type="evidence" value="ECO:0007669"/>
    <property type="project" value="TreeGrafter"/>
</dbReference>
<evidence type="ECO:0000313" key="5">
    <source>
        <dbReference type="EMBL" id="CAL4799105.1"/>
    </source>
</evidence>
<dbReference type="InterPro" id="IPR011009">
    <property type="entry name" value="Kinase-like_dom_sf"/>
</dbReference>
<reference evidence="4" key="2">
    <citation type="submission" date="2024-04" db="EMBL/GenBank/DDBJ databases">
        <authorList>
            <person name="Chen Y."/>
            <person name="Shah S."/>
            <person name="Dougan E. K."/>
            <person name="Thang M."/>
            <person name="Chan C."/>
        </authorList>
    </citation>
    <scope>NUCLEOTIDE SEQUENCE [LARGE SCALE GENOMIC DNA]</scope>
</reference>
<dbReference type="Proteomes" id="UP001152797">
    <property type="component" value="Unassembled WGS sequence"/>
</dbReference>
<feature type="binding site" evidence="1">
    <location>
        <position position="32"/>
    </location>
    <ligand>
        <name>ATP</name>
        <dbReference type="ChEBI" id="CHEBI:30616"/>
    </ligand>
</feature>
<name>A0A9P1DNA9_9DINO</name>
<dbReference type="Pfam" id="PF00069">
    <property type="entry name" value="Pkinase"/>
    <property type="match status" value="2"/>
</dbReference>
<evidence type="ECO:0000256" key="1">
    <source>
        <dbReference type="PROSITE-ProRule" id="PRU10141"/>
    </source>
</evidence>
<proteinExistence type="predicted"/>
<evidence type="ECO:0000259" key="2">
    <source>
        <dbReference type="PROSITE" id="PS50011"/>
    </source>
</evidence>
<gene>
    <name evidence="3" type="ORF">C1SCF055_LOCUS36922</name>
</gene>
<dbReference type="SMART" id="SM00220">
    <property type="entry name" value="S_TKc"/>
    <property type="match status" value="1"/>
</dbReference>
<evidence type="ECO:0000313" key="4">
    <source>
        <dbReference type="EMBL" id="CAL1165168.1"/>
    </source>
</evidence>
<dbReference type="GO" id="GO:0005524">
    <property type="term" value="F:ATP binding"/>
    <property type="evidence" value="ECO:0007669"/>
    <property type="project" value="UniProtKB-UniRule"/>
</dbReference>
<accession>A0A9P1DNA9</accession>
<dbReference type="AlphaFoldDB" id="A0A9P1DNA9"/>
<keyword evidence="6" id="KW-1185">Reference proteome</keyword>
<organism evidence="3">
    <name type="scientific">Cladocopium goreaui</name>
    <dbReference type="NCBI Taxonomy" id="2562237"/>
    <lineage>
        <taxon>Eukaryota</taxon>
        <taxon>Sar</taxon>
        <taxon>Alveolata</taxon>
        <taxon>Dinophyceae</taxon>
        <taxon>Suessiales</taxon>
        <taxon>Symbiodiniaceae</taxon>
        <taxon>Cladocopium</taxon>
    </lineage>
</organism>
<protein>
    <submittedName>
        <fullName evidence="5">Calcium-dependent protein kinase 4 (PfCDPK4)</fullName>
    </submittedName>
</protein>
<sequence>EDFDLLESLGVGGFGEVFRAQRKQDGHICAIKSVDLEKTDPEVFQIELDQARQLKHPNVVRLLTAYRDETAFWLVMELYPGGDLTGEILKNNFRRDEDIKPENFMRTTPDERESQLVLIDLGVSANLKVTPILNETVGTLTTIAPELFLGDYDEKCDLWSVGMTLYMCAVCMEPWQNAKGHMSEEEMQACLENPEWEVPYDERRWFRKSPEVTELVKQLLQRDPNVRPRAREVLATNQWIDKTGEEQPGCCGCFG</sequence>
<evidence type="ECO:0000313" key="3">
    <source>
        <dbReference type="EMBL" id="CAI4011793.1"/>
    </source>
</evidence>
<feature type="non-terminal residue" evidence="3">
    <location>
        <position position="255"/>
    </location>
</feature>